<evidence type="ECO:0000313" key="2">
    <source>
        <dbReference type="Proteomes" id="UP001055879"/>
    </source>
</evidence>
<sequence length="102" mass="11205">MKLGDAKIAAGALFPHEIIRSLKRGSGAPFMSGTPMEVPVTHELLASELSAEPWKGRVITFSLSPELHSIKEGDHRQTITRILRGDVDPNSFSDLITTLFYT</sequence>
<name>A0ACB9FMG1_ARCLA</name>
<keyword evidence="2" id="KW-1185">Reference proteome</keyword>
<dbReference type="Proteomes" id="UP001055879">
    <property type="component" value="Linkage Group LG01"/>
</dbReference>
<accession>A0ACB9FMG1</accession>
<gene>
    <name evidence="1" type="ORF">L6452_02945</name>
</gene>
<reference evidence="2" key="1">
    <citation type="journal article" date="2022" name="Mol. Ecol. Resour.">
        <title>The genomes of chicory, endive, great burdock and yacon provide insights into Asteraceae palaeo-polyploidization history and plant inulin production.</title>
        <authorList>
            <person name="Fan W."/>
            <person name="Wang S."/>
            <person name="Wang H."/>
            <person name="Wang A."/>
            <person name="Jiang F."/>
            <person name="Liu H."/>
            <person name="Zhao H."/>
            <person name="Xu D."/>
            <person name="Zhang Y."/>
        </authorList>
    </citation>
    <scope>NUCLEOTIDE SEQUENCE [LARGE SCALE GENOMIC DNA]</scope>
    <source>
        <strain evidence="2">cv. Niubang</strain>
    </source>
</reference>
<protein>
    <submittedName>
        <fullName evidence="1">Uncharacterized protein</fullName>
    </submittedName>
</protein>
<dbReference type="EMBL" id="CM042047">
    <property type="protein sequence ID" value="KAI3771777.1"/>
    <property type="molecule type" value="Genomic_DNA"/>
</dbReference>
<evidence type="ECO:0000313" key="1">
    <source>
        <dbReference type="EMBL" id="KAI3771777.1"/>
    </source>
</evidence>
<proteinExistence type="predicted"/>
<comment type="caution">
    <text evidence="1">The sequence shown here is derived from an EMBL/GenBank/DDBJ whole genome shotgun (WGS) entry which is preliminary data.</text>
</comment>
<reference evidence="1 2" key="2">
    <citation type="journal article" date="2022" name="Mol. Ecol. Resour.">
        <title>The genomes of chicory, endive, great burdock and yacon provide insights into Asteraceae paleo-polyploidization history and plant inulin production.</title>
        <authorList>
            <person name="Fan W."/>
            <person name="Wang S."/>
            <person name="Wang H."/>
            <person name="Wang A."/>
            <person name="Jiang F."/>
            <person name="Liu H."/>
            <person name="Zhao H."/>
            <person name="Xu D."/>
            <person name="Zhang Y."/>
        </authorList>
    </citation>
    <scope>NUCLEOTIDE SEQUENCE [LARGE SCALE GENOMIC DNA]</scope>
    <source>
        <strain evidence="2">cv. Niubang</strain>
    </source>
</reference>
<organism evidence="1 2">
    <name type="scientific">Arctium lappa</name>
    <name type="common">Greater burdock</name>
    <name type="synonym">Lappa major</name>
    <dbReference type="NCBI Taxonomy" id="4217"/>
    <lineage>
        <taxon>Eukaryota</taxon>
        <taxon>Viridiplantae</taxon>
        <taxon>Streptophyta</taxon>
        <taxon>Embryophyta</taxon>
        <taxon>Tracheophyta</taxon>
        <taxon>Spermatophyta</taxon>
        <taxon>Magnoliopsida</taxon>
        <taxon>eudicotyledons</taxon>
        <taxon>Gunneridae</taxon>
        <taxon>Pentapetalae</taxon>
        <taxon>asterids</taxon>
        <taxon>campanulids</taxon>
        <taxon>Asterales</taxon>
        <taxon>Asteraceae</taxon>
        <taxon>Carduoideae</taxon>
        <taxon>Cardueae</taxon>
        <taxon>Arctiinae</taxon>
        <taxon>Arctium</taxon>
    </lineage>
</organism>